<evidence type="ECO:0000259" key="15">
    <source>
        <dbReference type="Pfam" id="PF00905"/>
    </source>
</evidence>
<keyword evidence="10" id="KW-0573">Peptidoglycan synthesis</keyword>
<evidence type="ECO:0000256" key="10">
    <source>
        <dbReference type="ARBA" id="ARBA00022984"/>
    </source>
</evidence>
<comment type="caution">
    <text evidence="17">The sequence shown here is derived from an EMBL/GenBank/DDBJ whole genome shotgun (WGS) entry which is preliminary data.</text>
</comment>
<dbReference type="InterPro" id="IPR001460">
    <property type="entry name" value="PCN-bd_Tpept"/>
</dbReference>
<dbReference type="PANTHER" id="PTHR30627:SF2">
    <property type="entry name" value="PEPTIDOGLYCAN D,D-TRANSPEPTIDASE MRDA"/>
    <property type="match status" value="1"/>
</dbReference>
<proteinExistence type="predicted"/>
<dbReference type="GO" id="GO:0009252">
    <property type="term" value="P:peptidoglycan biosynthetic process"/>
    <property type="evidence" value="ECO:0007669"/>
    <property type="project" value="UniProtKB-KW"/>
</dbReference>
<dbReference type="InterPro" id="IPR036138">
    <property type="entry name" value="PBP_dimer_sf"/>
</dbReference>
<keyword evidence="5 17" id="KW-0121">Carboxypeptidase</keyword>
<dbReference type="GO" id="GO:0071972">
    <property type="term" value="F:peptidoglycan L,D-transpeptidase activity"/>
    <property type="evidence" value="ECO:0007669"/>
    <property type="project" value="TreeGrafter"/>
</dbReference>
<evidence type="ECO:0000259" key="16">
    <source>
        <dbReference type="Pfam" id="PF03717"/>
    </source>
</evidence>
<evidence type="ECO:0000256" key="3">
    <source>
        <dbReference type="ARBA" id="ARBA00022475"/>
    </source>
</evidence>
<keyword evidence="8 17" id="KW-0378">Hydrolase</keyword>
<keyword evidence="3" id="KW-1003">Cell membrane</keyword>
<comment type="subcellular location">
    <subcellularLocation>
        <location evidence="2">Cell membrane</location>
    </subcellularLocation>
    <subcellularLocation>
        <location evidence="1">Membrane</location>
        <topology evidence="1">Single-pass membrane protein</topology>
    </subcellularLocation>
</comment>
<dbReference type="PANTHER" id="PTHR30627">
    <property type="entry name" value="PEPTIDOGLYCAN D,D-TRANSPEPTIDASE"/>
    <property type="match status" value="1"/>
</dbReference>
<accession>A0A7K3NQD8</accession>
<evidence type="ECO:0000256" key="9">
    <source>
        <dbReference type="ARBA" id="ARBA00022960"/>
    </source>
</evidence>
<dbReference type="RefSeq" id="WP_163303091.1">
    <property type="nucleotide sequence ID" value="NZ_JAAGRQ010000073.1"/>
</dbReference>
<evidence type="ECO:0000256" key="14">
    <source>
        <dbReference type="SAM" id="Phobius"/>
    </source>
</evidence>
<dbReference type="InterPro" id="IPR017790">
    <property type="entry name" value="Penicillin-binding_protein_2"/>
</dbReference>
<dbReference type="Proteomes" id="UP000469724">
    <property type="component" value="Unassembled WGS sequence"/>
</dbReference>
<dbReference type="AlphaFoldDB" id="A0A7K3NQD8"/>
<keyword evidence="12 14" id="KW-0472">Membrane</keyword>
<evidence type="ECO:0000313" key="18">
    <source>
        <dbReference type="Proteomes" id="UP000469724"/>
    </source>
</evidence>
<keyword evidence="13" id="KW-0961">Cell wall biogenesis/degradation</keyword>
<keyword evidence="18" id="KW-1185">Reference proteome</keyword>
<feature type="transmembrane region" description="Helical" evidence="14">
    <location>
        <begin position="12"/>
        <end position="35"/>
    </location>
</feature>
<sequence>MRFESETQHAPRSGLILLQVMVFGLFCLFTLRFWYLQVHKGEQFAQKALDNQMRQVLIDSARGRVWDSTGRPVAVSEPSFALGLVREDCEDVEATLAKVAQWTGADPAALMETFKRGKKRVKPFEPLILVTDLSYEALAHIEANDIFWPGLEIVVRQKRHYPEGSLMAHILGYVAEANEEELEKNQALSLGDSVGKQGLELTMENWLRGAKGKKQVEVDALGRQHNEQVIVEPAAGNNIALSIDLDLQRLAAGLLDGQAGAIVVLEPDSGKLLALVSQPAYDNNLFVLGVPQDKWSELRDNPMHPIQNRTTQGLYPPGSVFKLLVAAAGLSEGFITYKDGVVCSGSYQLGNRKFHCWKKGGHGYVDLRQALVQSCDVYFYKLGERMGMDRINAYAKASGFGVPTGVDLPHEKAGLIPSREWKKKRFGEAWTRGETLNASIGQGYVLVSPLQVARYVGALLNGGKLLKPSLLRDEPPEIQGVLPLADEHRRFLVETMVDTVQGGTARRLLRPDARVGGKTGTAQVVKLINADQRRKAADMPYKYRDHAWLASFGEKDGKRYVVIVLVEHGGHGGEVAAPMAKAVYDYLFGPPPGKTAVQADPVIHQLEAGD</sequence>
<evidence type="ECO:0000313" key="17">
    <source>
        <dbReference type="EMBL" id="NDY58013.1"/>
    </source>
</evidence>
<dbReference type="SUPFAM" id="SSF56519">
    <property type="entry name" value="Penicillin binding protein dimerisation domain"/>
    <property type="match status" value="1"/>
</dbReference>
<evidence type="ECO:0000256" key="8">
    <source>
        <dbReference type="ARBA" id="ARBA00022801"/>
    </source>
</evidence>
<dbReference type="GO" id="GO:0006508">
    <property type="term" value="P:proteolysis"/>
    <property type="evidence" value="ECO:0007669"/>
    <property type="project" value="UniProtKB-KW"/>
</dbReference>
<gene>
    <name evidence="17" type="primary">mrdA</name>
    <name evidence="17" type="ORF">G3N56_14860</name>
</gene>
<dbReference type="EMBL" id="JAAGRQ010000073">
    <property type="protein sequence ID" value="NDY58013.1"/>
    <property type="molecule type" value="Genomic_DNA"/>
</dbReference>
<evidence type="ECO:0000256" key="12">
    <source>
        <dbReference type="ARBA" id="ARBA00023136"/>
    </source>
</evidence>
<keyword evidence="6" id="KW-0645">Protease</keyword>
<dbReference type="EC" id="3.4.16.4" evidence="17"/>
<dbReference type="NCBIfam" id="TIGR03423">
    <property type="entry name" value="pbp2_mrdA"/>
    <property type="match status" value="1"/>
</dbReference>
<reference evidence="17 18" key="1">
    <citation type="submission" date="2020-02" db="EMBL/GenBank/DDBJ databases">
        <title>Comparative genomics of sulfur disproportionating microorganisms.</title>
        <authorList>
            <person name="Ward L.M."/>
            <person name="Bertran E."/>
            <person name="Johnston D.T."/>
        </authorList>
    </citation>
    <scope>NUCLEOTIDE SEQUENCE [LARGE SCALE GENOMIC DNA]</scope>
    <source>
        <strain evidence="17 18">DSM 3696</strain>
    </source>
</reference>
<dbReference type="GO" id="GO:0005886">
    <property type="term" value="C:plasma membrane"/>
    <property type="evidence" value="ECO:0007669"/>
    <property type="project" value="UniProtKB-SubCell"/>
</dbReference>
<keyword evidence="4" id="KW-0997">Cell inner membrane</keyword>
<dbReference type="SUPFAM" id="SSF56601">
    <property type="entry name" value="beta-lactamase/transpeptidase-like"/>
    <property type="match status" value="1"/>
</dbReference>
<name>A0A7K3NQD8_9BACT</name>
<evidence type="ECO:0000256" key="4">
    <source>
        <dbReference type="ARBA" id="ARBA00022519"/>
    </source>
</evidence>
<evidence type="ECO:0000256" key="5">
    <source>
        <dbReference type="ARBA" id="ARBA00022645"/>
    </source>
</evidence>
<feature type="domain" description="Penicillin-binding protein transpeptidase" evidence="15">
    <location>
        <begin position="260"/>
        <end position="584"/>
    </location>
</feature>
<dbReference type="InterPro" id="IPR050515">
    <property type="entry name" value="Beta-lactam/transpept"/>
</dbReference>
<evidence type="ECO:0000256" key="6">
    <source>
        <dbReference type="ARBA" id="ARBA00022670"/>
    </source>
</evidence>
<dbReference type="GO" id="GO:0009002">
    <property type="term" value="F:serine-type D-Ala-D-Ala carboxypeptidase activity"/>
    <property type="evidence" value="ECO:0007669"/>
    <property type="project" value="UniProtKB-EC"/>
</dbReference>
<dbReference type="Gene3D" id="3.90.1310.10">
    <property type="entry name" value="Penicillin-binding protein 2a (Domain 2)"/>
    <property type="match status" value="1"/>
</dbReference>
<evidence type="ECO:0000256" key="1">
    <source>
        <dbReference type="ARBA" id="ARBA00004167"/>
    </source>
</evidence>
<dbReference type="Gene3D" id="3.40.710.10">
    <property type="entry name" value="DD-peptidase/beta-lactamase superfamily"/>
    <property type="match status" value="1"/>
</dbReference>
<evidence type="ECO:0000256" key="2">
    <source>
        <dbReference type="ARBA" id="ARBA00004236"/>
    </source>
</evidence>
<evidence type="ECO:0000256" key="13">
    <source>
        <dbReference type="ARBA" id="ARBA00023316"/>
    </source>
</evidence>
<dbReference type="GO" id="GO:0008658">
    <property type="term" value="F:penicillin binding"/>
    <property type="evidence" value="ECO:0007669"/>
    <property type="project" value="InterPro"/>
</dbReference>
<evidence type="ECO:0000256" key="11">
    <source>
        <dbReference type="ARBA" id="ARBA00022989"/>
    </source>
</evidence>
<dbReference type="InterPro" id="IPR005311">
    <property type="entry name" value="PBP_dimer"/>
</dbReference>
<dbReference type="FunFam" id="3.40.710.10:FF:000024">
    <property type="entry name" value="Penicillin-binding protein 2"/>
    <property type="match status" value="1"/>
</dbReference>
<dbReference type="GO" id="GO:0008360">
    <property type="term" value="P:regulation of cell shape"/>
    <property type="evidence" value="ECO:0007669"/>
    <property type="project" value="UniProtKB-KW"/>
</dbReference>
<keyword evidence="7 14" id="KW-0812">Transmembrane</keyword>
<dbReference type="InterPro" id="IPR012338">
    <property type="entry name" value="Beta-lactam/transpept-like"/>
</dbReference>
<dbReference type="Pfam" id="PF00905">
    <property type="entry name" value="Transpeptidase"/>
    <property type="match status" value="1"/>
</dbReference>
<dbReference type="Pfam" id="PF03717">
    <property type="entry name" value="PBP_dimer"/>
    <property type="match status" value="1"/>
</dbReference>
<evidence type="ECO:0000256" key="7">
    <source>
        <dbReference type="ARBA" id="ARBA00022692"/>
    </source>
</evidence>
<feature type="domain" description="Penicillin-binding protein dimerisation" evidence="16">
    <location>
        <begin position="58"/>
        <end position="227"/>
    </location>
</feature>
<organism evidence="17 18">
    <name type="scientific">Desulfolutivibrio sulfodismutans</name>
    <dbReference type="NCBI Taxonomy" id="63561"/>
    <lineage>
        <taxon>Bacteria</taxon>
        <taxon>Pseudomonadati</taxon>
        <taxon>Thermodesulfobacteriota</taxon>
        <taxon>Desulfovibrionia</taxon>
        <taxon>Desulfovibrionales</taxon>
        <taxon>Desulfovibrionaceae</taxon>
        <taxon>Desulfolutivibrio</taxon>
    </lineage>
</organism>
<dbReference type="GO" id="GO:0071555">
    <property type="term" value="P:cell wall organization"/>
    <property type="evidence" value="ECO:0007669"/>
    <property type="project" value="UniProtKB-KW"/>
</dbReference>
<keyword evidence="11 14" id="KW-1133">Transmembrane helix</keyword>
<keyword evidence="9" id="KW-0133">Cell shape</keyword>
<protein>
    <submittedName>
        <fullName evidence="17">Penicillin-binding protein 2</fullName>
        <ecNumber evidence="17">3.4.16.4</ecNumber>
    </submittedName>
</protein>